<feature type="repeat" description="ANK" evidence="2">
    <location>
        <begin position="1145"/>
        <end position="1177"/>
    </location>
</feature>
<dbReference type="AlphaFoldDB" id="A0A166XDS6"/>
<organism evidence="5 6">
    <name type="scientific">Metarhizium rileyi (strain RCEF 4871)</name>
    <name type="common">Nomuraea rileyi</name>
    <dbReference type="NCBI Taxonomy" id="1649241"/>
    <lineage>
        <taxon>Eukaryota</taxon>
        <taxon>Fungi</taxon>
        <taxon>Dikarya</taxon>
        <taxon>Ascomycota</taxon>
        <taxon>Pezizomycotina</taxon>
        <taxon>Sordariomycetes</taxon>
        <taxon>Hypocreomycetidae</taxon>
        <taxon>Hypocreales</taxon>
        <taxon>Clavicipitaceae</taxon>
        <taxon>Metarhizium</taxon>
    </lineage>
</organism>
<dbReference type="InterPro" id="IPR002110">
    <property type="entry name" value="Ankyrin_rpt"/>
</dbReference>
<dbReference type="InterPro" id="IPR000845">
    <property type="entry name" value="Nucleoside_phosphorylase_d"/>
</dbReference>
<dbReference type="Proteomes" id="UP000243498">
    <property type="component" value="Unassembled WGS sequence"/>
</dbReference>
<dbReference type="OMA" id="DQEGHAD"/>
<dbReference type="InterPro" id="IPR053137">
    <property type="entry name" value="NLR-like"/>
</dbReference>
<dbReference type="Gene3D" id="3.40.50.1580">
    <property type="entry name" value="Nucleoside phosphorylase domain"/>
    <property type="match status" value="1"/>
</dbReference>
<dbReference type="InterPro" id="IPR056884">
    <property type="entry name" value="NPHP3-like_N"/>
</dbReference>
<feature type="repeat" description="ANK" evidence="2">
    <location>
        <begin position="1076"/>
        <end position="1108"/>
    </location>
</feature>
<dbReference type="Pfam" id="PF12796">
    <property type="entry name" value="Ank_2"/>
    <property type="match status" value="1"/>
</dbReference>
<evidence type="ECO:0000259" key="4">
    <source>
        <dbReference type="Pfam" id="PF24883"/>
    </source>
</evidence>
<dbReference type="SMART" id="SM00248">
    <property type="entry name" value="ANK"/>
    <property type="match status" value="6"/>
</dbReference>
<feature type="domain" description="Nephrocystin 3-like N-terminal" evidence="4">
    <location>
        <begin position="383"/>
        <end position="557"/>
    </location>
</feature>
<evidence type="ECO:0000313" key="5">
    <source>
        <dbReference type="EMBL" id="OAA35699.1"/>
    </source>
</evidence>
<reference evidence="5 6" key="1">
    <citation type="journal article" date="2016" name="Genome Biol. Evol.">
        <title>Divergent and convergent evolution of fungal pathogenicity.</title>
        <authorList>
            <person name="Shang Y."/>
            <person name="Xiao G."/>
            <person name="Zheng P."/>
            <person name="Cen K."/>
            <person name="Zhan S."/>
            <person name="Wang C."/>
        </authorList>
    </citation>
    <scope>NUCLEOTIDE SEQUENCE [LARGE SCALE GENOMIC DNA]</scope>
    <source>
        <strain evidence="5 6">RCEF 4871</strain>
    </source>
</reference>
<feature type="domain" description="Nucleoside phosphorylase" evidence="3">
    <location>
        <begin position="25"/>
        <end position="305"/>
    </location>
</feature>
<dbReference type="OrthoDB" id="194358at2759"/>
<dbReference type="InterPro" id="IPR027417">
    <property type="entry name" value="P-loop_NTPase"/>
</dbReference>
<name>A0A166XDS6_METRR</name>
<keyword evidence="6" id="KW-1185">Reference proteome</keyword>
<dbReference type="Pfam" id="PF24883">
    <property type="entry name" value="NPHP3_N"/>
    <property type="match status" value="1"/>
</dbReference>
<evidence type="ECO:0000256" key="2">
    <source>
        <dbReference type="PROSITE-ProRule" id="PRU00023"/>
    </source>
</evidence>
<feature type="repeat" description="ANK" evidence="2">
    <location>
        <begin position="1109"/>
        <end position="1141"/>
    </location>
</feature>
<dbReference type="SUPFAM" id="SSF53167">
    <property type="entry name" value="Purine and uridine phosphorylases"/>
    <property type="match status" value="1"/>
</dbReference>
<dbReference type="GO" id="GO:0003824">
    <property type="term" value="F:catalytic activity"/>
    <property type="evidence" value="ECO:0007669"/>
    <property type="project" value="InterPro"/>
</dbReference>
<gene>
    <name evidence="5" type="ORF">NOR_07890</name>
</gene>
<accession>A0A166XDS6</accession>
<dbReference type="SUPFAM" id="SSF52540">
    <property type="entry name" value="P-loop containing nucleoside triphosphate hydrolases"/>
    <property type="match status" value="1"/>
</dbReference>
<dbReference type="SUPFAM" id="SSF48403">
    <property type="entry name" value="Ankyrin repeat"/>
    <property type="match status" value="1"/>
</dbReference>
<proteinExistence type="predicted"/>
<dbReference type="Gene3D" id="1.25.40.20">
    <property type="entry name" value="Ankyrin repeat-containing domain"/>
    <property type="match status" value="2"/>
</dbReference>
<evidence type="ECO:0000313" key="6">
    <source>
        <dbReference type="Proteomes" id="UP000243498"/>
    </source>
</evidence>
<comment type="caution">
    <text evidence="5">The sequence shown here is derived from an EMBL/GenBank/DDBJ whole genome shotgun (WGS) entry which is preliminary data.</text>
</comment>
<dbReference type="EMBL" id="AZHC01000040">
    <property type="protein sequence ID" value="OAA35699.1"/>
    <property type="molecule type" value="Genomic_DNA"/>
</dbReference>
<dbReference type="Pfam" id="PF01048">
    <property type="entry name" value="PNP_UDP_1"/>
    <property type="match status" value="1"/>
</dbReference>
<dbReference type="Gene3D" id="3.40.50.300">
    <property type="entry name" value="P-loop containing nucleotide triphosphate hydrolases"/>
    <property type="match status" value="1"/>
</dbReference>
<dbReference type="GO" id="GO:0009116">
    <property type="term" value="P:nucleoside metabolic process"/>
    <property type="evidence" value="ECO:0007669"/>
    <property type="project" value="InterPro"/>
</dbReference>
<dbReference type="InterPro" id="IPR036770">
    <property type="entry name" value="Ankyrin_rpt-contain_sf"/>
</dbReference>
<evidence type="ECO:0000259" key="3">
    <source>
        <dbReference type="Pfam" id="PF01048"/>
    </source>
</evidence>
<dbReference type="PROSITE" id="PS50297">
    <property type="entry name" value="ANK_REP_REGION"/>
    <property type="match status" value="2"/>
</dbReference>
<dbReference type="InterPro" id="IPR035994">
    <property type="entry name" value="Nucleoside_phosphorylase_sf"/>
</dbReference>
<dbReference type="STRING" id="1081105.A0A166XDS6"/>
<dbReference type="PANTHER" id="PTHR46082:SF11">
    <property type="entry name" value="AAA+ ATPASE DOMAIN-CONTAINING PROTEIN-RELATED"/>
    <property type="match status" value="1"/>
</dbReference>
<sequence length="1211" mass="136753">MERRDSLADDKSEQSLRDQYTVGWICAVKVEHVAAQSFLDEIHARPSRSRNDANDYTLGRIGKHYIVIAILPAGEYGTASAATVAQAMLHSFPNVRIGLMVGIGGGVPSKKHDIRLGDVVVSEPKDERGGVIQYDFGKTIQNQSFRRTLSLNRSPKILRTAISGLKAQYELQGHQIEQEISRVIEENPRLQQGYKRPCHTKDRLYRSDFIHPEFGDTPCSDFCSRSNLILRPPRTCADENPAIHYGLIASSNQLMKDAHVRDLLGAELDVLCFEMEAAGLVNNFPCLVIRGICDYSDTHKSKEWQGFAAMTAAAYAKDLLGRISSDTVEEIQCTAGGLPVLAKIRDCQASLIDDQKHKQILDSLRFEQGENRHMNIKDAYAKTCQWLLQTDEYVDWVRPQKRAKDSHFLWIKGKPGAGKSTLMKFALTNAQMTMKDRIIISFFFNARGEDLEKSTIGMYRSLVLQLFETLPTLQQPVYEAVWGDGPAPKTRKWSLELLDTLFRTAILKLVQSHVMCFIDALDECEENQIQEMVSSFQSLGNTAMESGVNFKVCFASRPYPNISIKASLYLRLDRQRGHKQDIINYVNSELDIGHSALAKEIRTQLGTKAQGVFMWVVLVVAILNKKYAKGRHHELPITLQNIPAGLHELFRDILQRDQREKKDLFCCIQWMLFARRPLKPEELYFAILAGSQPDALSAWDVKEVTLAVIERFIVDCSKGLMEITEAEPPTVQFMHETVKDFLLEEKWISTMWPDAGDQFEAKCHEQLKHQCLKYMTALDIVEYAESISPKTDDEALQLKVKQAFPFLEYALRNVFYHADAAESGGICQESFVRGFPRYRWIRLHNLFTRKSALHHGRAVTMLYILAEHDAGELIKHCPNNLRCFEVEEEQYGTPIFVALATQSEMAIRAMLTLIMRSTAQKWKSPRLTEATLEAVYNHIPLGRKFHYHQSDGVVNTLLRHDDEALLYAFLAVAETSRINWEGDEGADMLMKCCLRKQSAVVQLLLERGVTTEAVDRTGRTALSWAAELGDELAVTHLLLLGGRKSGPDIDLADDWLIVQPGPSQVMANLECRDCDYERTPLSWGAGNGHETIVKLLLENGANINALDRNGRTPLARAIWNQHTTVVKLLLKHGAETETTDYTGKRANTPLTKAIDIGIEAMVELLLQHGARHDRRDSRGQTPLSLAAKRSTILVDLLVKYGAISEHRIQVI</sequence>
<dbReference type="PROSITE" id="PS50088">
    <property type="entry name" value="ANK_REPEAT"/>
    <property type="match status" value="3"/>
</dbReference>
<keyword evidence="2" id="KW-0040">ANK repeat</keyword>
<dbReference type="PANTHER" id="PTHR46082">
    <property type="entry name" value="ATP/GTP-BINDING PROTEIN-RELATED"/>
    <property type="match status" value="1"/>
</dbReference>
<evidence type="ECO:0000256" key="1">
    <source>
        <dbReference type="ARBA" id="ARBA00022737"/>
    </source>
</evidence>
<protein>
    <submittedName>
        <fullName evidence="5">Pfs, NB-ARC and Ankyrin domain protein</fullName>
    </submittedName>
</protein>
<keyword evidence="1" id="KW-0677">Repeat</keyword>